<keyword evidence="1" id="KW-0812">Transmembrane</keyword>
<evidence type="ECO:0000256" key="1">
    <source>
        <dbReference type="SAM" id="Phobius"/>
    </source>
</evidence>
<feature type="transmembrane region" description="Helical" evidence="1">
    <location>
        <begin position="30"/>
        <end position="46"/>
    </location>
</feature>
<dbReference type="AlphaFoldDB" id="A0A0R0CYE6"/>
<gene>
    <name evidence="2" type="ORF">ABB29_04920</name>
</gene>
<feature type="transmembrane region" description="Helical" evidence="1">
    <location>
        <begin position="81"/>
        <end position="101"/>
    </location>
</feature>
<evidence type="ECO:0000313" key="3">
    <source>
        <dbReference type="Proteomes" id="UP000052052"/>
    </source>
</evidence>
<keyword evidence="1" id="KW-0472">Membrane</keyword>
<comment type="caution">
    <text evidence="2">The sequence shown here is derived from an EMBL/GenBank/DDBJ whole genome shotgun (WGS) entry which is preliminary data.</text>
</comment>
<feature type="transmembrane region" description="Helical" evidence="1">
    <location>
        <begin position="7"/>
        <end position="24"/>
    </location>
</feature>
<name>A0A0R0CYE6_9GAMM</name>
<organism evidence="2 3">
    <name type="scientific">Pseudoxanthomonas dokdonensis</name>
    <dbReference type="NCBI Taxonomy" id="344882"/>
    <lineage>
        <taxon>Bacteria</taxon>
        <taxon>Pseudomonadati</taxon>
        <taxon>Pseudomonadota</taxon>
        <taxon>Gammaproteobacteria</taxon>
        <taxon>Lysobacterales</taxon>
        <taxon>Lysobacteraceae</taxon>
        <taxon>Pseudoxanthomonas</taxon>
    </lineage>
</organism>
<keyword evidence="1" id="KW-1133">Transmembrane helix</keyword>
<dbReference type="RefSeq" id="WP_057657483.1">
    <property type="nucleotide sequence ID" value="NZ_LDJL01000004.1"/>
</dbReference>
<keyword evidence="3" id="KW-1185">Reference proteome</keyword>
<dbReference type="OrthoDB" id="8537043at2"/>
<feature type="transmembrane region" description="Helical" evidence="1">
    <location>
        <begin position="122"/>
        <end position="145"/>
    </location>
</feature>
<protein>
    <submittedName>
        <fullName evidence="2">Membrane protein</fullName>
    </submittedName>
</protein>
<dbReference type="PATRIC" id="fig|344882.3.peg.2317"/>
<feature type="transmembrane region" description="Helical" evidence="1">
    <location>
        <begin position="151"/>
        <end position="172"/>
    </location>
</feature>
<sequence>MGRLRVGLFIALSLAYPLVVYLALGRFEPRWLAVLLCVLAVLRALSTRQPVWLVAAAGALLLAGLATLFNDALPLKLYPALVNAVMLAVFAASLVFPPTAVERIARLTEPDLPAHAVAYTRRVTWVWCGFFVINGALALATAFWATDRVWAVYNGLVAYLMMAIVFAVEWLVRQRVKAAHAHD</sequence>
<evidence type="ECO:0000313" key="2">
    <source>
        <dbReference type="EMBL" id="KRG71150.1"/>
    </source>
</evidence>
<dbReference type="STRING" id="344882.ABB29_04920"/>
<feature type="transmembrane region" description="Helical" evidence="1">
    <location>
        <begin position="51"/>
        <end position="69"/>
    </location>
</feature>
<proteinExistence type="predicted"/>
<dbReference type="EMBL" id="LDJL01000004">
    <property type="protein sequence ID" value="KRG71150.1"/>
    <property type="molecule type" value="Genomic_DNA"/>
</dbReference>
<reference evidence="2 3" key="1">
    <citation type="submission" date="2015-05" db="EMBL/GenBank/DDBJ databases">
        <title>Genome sequencing and analysis of members of genus Stenotrophomonas.</title>
        <authorList>
            <person name="Patil P.P."/>
            <person name="Midha S."/>
            <person name="Patil P.B."/>
        </authorList>
    </citation>
    <scope>NUCLEOTIDE SEQUENCE [LARGE SCALE GENOMIC DNA]</scope>
    <source>
        <strain evidence="2 3">DSM 21858</strain>
    </source>
</reference>
<dbReference type="Proteomes" id="UP000052052">
    <property type="component" value="Unassembled WGS sequence"/>
</dbReference>
<accession>A0A0R0CYE6</accession>